<dbReference type="CDD" id="cd00018">
    <property type="entry name" value="AP2"/>
    <property type="match status" value="1"/>
</dbReference>
<reference evidence="11" key="1">
    <citation type="submission" date="2024-07" db="EMBL/GenBank/DDBJ databases">
        <title>Two chromosome-level genome assemblies of Korean endemic species Abeliophyllum distichum and Forsythia ovata (Oleaceae).</title>
        <authorList>
            <person name="Jang H."/>
        </authorList>
    </citation>
    <scope>NUCLEOTIDE SEQUENCE [LARGE SCALE GENOMIC DNA]</scope>
</reference>
<evidence type="ECO:0000313" key="11">
    <source>
        <dbReference type="Proteomes" id="UP001604277"/>
    </source>
</evidence>
<dbReference type="EMBL" id="JBFOLJ010000008">
    <property type="protein sequence ID" value="KAL2515936.1"/>
    <property type="molecule type" value="Genomic_DNA"/>
</dbReference>
<evidence type="ECO:0000256" key="7">
    <source>
        <dbReference type="ARBA" id="ARBA00024343"/>
    </source>
</evidence>
<organism evidence="10 11">
    <name type="scientific">Forsythia ovata</name>
    <dbReference type="NCBI Taxonomy" id="205694"/>
    <lineage>
        <taxon>Eukaryota</taxon>
        <taxon>Viridiplantae</taxon>
        <taxon>Streptophyta</taxon>
        <taxon>Embryophyta</taxon>
        <taxon>Tracheophyta</taxon>
        <taxon>Spermatophyta</taxon>
        <taxon>Magnoliopsida</taxon>
        <taxon>eudicotyledons</taxon>
        <taxon>Gunneridae</taxon>
        <taxon>Pentapetalae</taxon>
        <taxon>asterids</taxon>
        <taxon>lamiids</taxon>
        <taxon>Lamiales</taxon>
        <taxon>Oleaceae</taxon>
        <taxon>Forsythieae</taxon>
        <taxon>Forsythia</taxon>
    </lineage>
</organism>
<dbReference type="PANTHER" id="PTHR31985">
    <property type="entry name" value="ETHYLENE-RESPONSIVE TRANSCRIPTION FACTOR ERF042-RELATED"/>
    <property type="match status" value="1"/>
</dbReference>
<feature type="compositionally biased region" description="Basic residues" evidence="8">
    <location>
        <begin position="53"/>
        <end position="75"/>
    </location>
</feature>
<dbReference type="InterPro" id="IPR051032">
    <property type="entry name" value="AP2/ERF_TF_ERF_subfamily"/>
</dbReference>
<keyword evidence="5" id="KW-0804">Transcription</keyword>
<proteinExistence type="inferred from homology"/>
<evidence type="ECO:0000313" key="10">
    <source>
        <dbReference type="EMBL" id="KAL2515936.1"/>
    </source>
</evidence>
<keyword evidence="3" id="KW-0238">DNA-binding</keyword>
<dbReference type="InterPro" id="IPR036955">
    <property type="entry name" value="AP2/ERF_dom_sf"/>
</dbReference>
<accession>A0ABD1TT89</accession>
<dbReference type="AlphaFoldDB" id="A0ABD1TT89"/>
<comment type="subcellular location">
    <subcellularLocation>
        <location evidence="1">Nucleus</location>
    </subcellularLocation>
</comment>
<evidence type="ECO:0000256" key="2">
    <source>
        <dbReference type="ARBA" id="ARBA00023015"/>
    </source>
</evidence>
<dbReference type="InterPro" id="IPR016177">
    <property type="entry name" value="DNA-bd_dom_sf"/>
</dbReference>
<dbReference type="InterPro" id="IPR001471">
    <property type="entry name" value="AP2/ERF_dom"/>
</dbReference>
<dbReference type="GO" id="GO:0003677">
    <property type="term" value="F:DNA binding"/>
    <property type="evidence" value="ECO:0007669"/>
    <property type="project" value="UniProtKB-KW"/>
</dbReference>
<dbReference type="Proteomes" id="UP001604277">
    <property type="component" value="Unassembled WGS sequence"/>
</dbReference>
<evidence type="ECO:0000259" key="9">
    <source>
        <dbReference type="PROSITE" id="PS51032"/>
    </source>
</evidence>
<dbReference type="PANTHER" id="PTHR31985:SF242">
    <property type="entry name" value="OS02G0676800 PROTEIN"/>
    <property type="match status" value="1"/>
</dbReference>
<evidence type="ECO:0000256" key="1">
    <source>
        <dbReference type="ARBA" id="ARBA00004123"/>
    </source>
</evidence>
<gene>
    <name evidence="10" type="ORF">Fot_29907</name>
</gene>
<comment type="caution">
    <text evidence="10">The sequence shown here is derived from an EMBL/GenBank/DDBJ whole genome shotgun (WGS) entry which is preliminary data.</text>
</comment>
<keyword evidence="2" id="KW-0805">Transcription regulation</keyword>
<protein>
    <recommendedName>
        <fullName evidence="9">AP2/ERF domain-containing protein</fullName>
    </recommendedName>
</protein>
<feature type="domain" description="AP2/ERF" evidence="9">
    <location>
        <begin position="98"/>
        <end position="157"/>
    </location>
</feature>
<dbReference type="GO" id="GO:0005634">
    <property type="term" value="C:nucleus"/>
    <property type="evidence" value="ECO:0007669"/>
    <property type="project" value="UniProtKB-SubCell"/>
</dbReference>
<name>A0ABD1TT89_9LAMI</name>
<feature type="region of interest" description="Disordered" evidence="8">
    <location>
        <begin position="53"/>
        <end position="79"/>
    </location>
</feature>
<keyword evidence="11" id="KW-1185">Reference proteome</keyword>
<sequence length="196" mass="21170">MSSPPGRLTALILNQLTQILRPILSIKLTVMLIALHRVVCFLYHQIKGSRAPHGSHSHHFSKSSSAHHHSHGRPHKTPEIDRSITKTLPVPIPHVPNGYAASGLISAESAIISEIRKSKKTTRIWLGTYATQEMAAAAYDVATLALKGSDHALLNSLDRASTYPFPTSPLPPDICQAIAATAALMKPVSSKESVVE</sequence>
<dbReference type="SMART" id="SM00380">
    <property type="entry name" value="AP2"/>
    <property type="match status" value="1"/>
</dbReference>
<evidence type="ECO:0000256" key="8">
    <source>
        <dbReference type="SAM" id="MobiDB-lite"/>
    </source>
</evidence>
<dbReference type="Gene3D" id="3.30.730.10">
    <property type="entry name" value="AP2/ERF domain"/>
    <property type="match status" value="1"/>
</dbReference>
<evidence type="ECO:0000256" key="6">
    <source>
        <dbReference type="ARBA" id="ARBA00023242"/>
    </source>
</evidence>
<evidence type="ECO:0000256" key="4">
    <source>
        <dbReference type="ARBA" id="ARBA00023159"/>
    </source>
</evidence>
<keyword evidence="4" id="KW-0010">Activator</keyword>
<evidence type="ECO:0000256" key="3">
    <source>
        <dbReference type="ARBA" id="ARBA00023125"/>
    </source>
</evidence>
<evidence type="ECO:0000256" key="5">
    <source>
        <dbReference type="ARBA" id="ARBA00023163"/>
    </source>
</evidence>
<keyword evidence="6" id="KW-0539">Nucleus</keyword>
<comment type="similarity">
    <text evidence="7">Belongs to the AP2/ERF transcription factor family. ERF subfamily.</text>
</comment>
<dbReference type="SUPFAM" id="SSF54171">
    <property type="entry name" value="DNA-binding domain"/>
    <property type="match status" value="1"/>
</dbReference>
<dbReference type="PROSITE" id="PS51032">
    <property type="entry name" value="AP2_ERF"/>
    <property type="match status" value="1"/>
</dbReference>